<accession>A0AA38IJ48</accession>
<feature type="transmembrane region" description="Helical" evidence="1">
    <location>
        <begin position="220"/>
        <end position="244"/>
    </location>
</feature>
<dbReference type="InterPro" id="IPR049352">
    <property type="entry name" value="Rost"/>
</dbReference>
<dbReference type="PANTHER" id="PTHR12242">
    <property type="entry name" value="OS02G0130600 PROTEIN-RELATED"/>
    <property type="match status" value="1"/>
</dbReference>
<organism evidence="2 3">
    <name type="scientific">Zophobas morio</name>
    <dbReference type="NCBI Taxonomy" id="2755281"/>
    <lineage>
        <taxon>Eukaryota</taxon>
        <taxon>Metazoa</taxon>
        <taxon>Ecdysozoa</taxon>
        <taxon>Arthropoda</taxon>
        <taxon>Hexapoda</taxon>
        <taxon>Insecta</taxon>
        <taxon>Pterygota</taxon>
        <taxon>Neoptera</taxon>
        <taxon>Endopterygota</taxon>
        <taxon>Coleoptera</taxon>
        <taxon>Polyphaga</taxon>
        <taxon>Cucujiformia</taxon>
        <taxon>Tenebrionidae</taxon>
        <taxon>Zophobas</taxon>
    </lineage>
</organism>
<feature type="transmembrane region" description="Helical" evidence="1">
    <location>
        <begin position="180"/>
        <end position="199"/>
    </location>
</feature>
<protein>
    <recommendedName>
        <fullName evidence="4">Protein rolling stone</fullName>
    </recommendedName>
</protein>
<evidence type="ECO:0000313" key="2">
    <source>
        <dbReference type="EMBL" id="KAJ3656191.1"/>
    </source>
</evidence>
<feature type="transmembrane region" description="Helical" evidence="1">
    <location>
        <begin position="119"/>
        <end position="140"/>
    </location>
</feature>
<dbReference type="PANTHER" id="PTHR12242:SF49">
    <property type="entry name" value="HEADBUTT, ISOFORM E"/>
    <property type="match status" value="1"/>
</dbReference>
<dbReference type="Pfam" id="PF21534">
    <property type="entry name" value="Rost"/>
    <property type="match status" value="1"/>
</dbReference>
<dbReference type="EMBL" id="JALNTZ010000004">
    <property type="protein sequence ID" value="KAJ3656191.1"/>
    <property type="molecule type" value="Genomic_DNA"/>
</dbReference>
<proteinExistence type="predicted"/>
<sequence length="291" mass="34226">MNTSKNEFSLEHFTLRHIKPHIFVISQWQNQCSGSFIYVVYRWTVAMFFVITLFLSYMENWNKPASHQAMFFIYFTNWAYIMSTFQAIVIAILTTCVYRRLVKNSRLSSVNLTCYQLYWLNNIVSTDVAFLVTILYWTFIYDPKVDVLSLANICSHATNSVVTMVDLFVVAHPVRLLHGFYPGVFLIIYGLFSAVYYVCGGRDKNGYIYIYNFLDWRKPWCTFGICMGLVVIVNILHSIVWLLYQLRKWIHLKYCTPEEDDTHGRNAIEDEDAGKFLNHKVNVNLNLFEHK</sequence>
<keyword evidence="1" id="KW-0472">Membrane</keyword>
<feature type="transmembrane region" description="Helical" evidence="1">
    <location>
        <begin position="36"/>
        <end position="58"/>
    </location>
</feature>
<keyword evidence="3" id="KW-1185">Reference proteome</keyword>
<name>A0AA38IJ48_9CUCU</name>
<evidence type="ECO:0000256" key="1">
    <source>
        <dbReference type="SAM" id="Phobius"/>
    </source>
</evidence>
<comment type="caution">
    <text evidence="2">The sequence shown here is derived from an EMBL/GenBank/DDBJ whole genome shotgun (WGS) entry which is preliminary data.</text>
</comment>
<keyword evidence="1" id="KW-1133">Transmembrane helix</keyword>
<gene>
    <name evidence="2" type="ORF">Zmor_015287</name>
</gene>
<keyword evidence="1" id="KW-0812">Transmembrane</keyword>
<dbReference type="GO" id="GO:0016020">
    <property type="term" value="C:membrane"/>
    <property type="evidence" value="ECO:0007669"/>
    <property type="project" value="TreeGrafter"/>
</dbReference>
<dbReference type="AlphaFoldDB" id="A0AA38IJ48"/>
<reference evidence="2" key="1">
    <citation type="journal article" date="2023" name="G3 (Bethesda)">
        <title>Whole genome assemblies of Zophobas morio and Tenebrio molitor.</title>
        <authorList>
            <person name="Kaur S."/>
            <person name="Stinson S.A."/>
            <person name="diCenzo G.C."/>
        </authorList>
    </citation>
    <scope>NUCLEOTIDE SEQUENCE</scope>
    <source>
        <strain evidence="2">QUZm001</strain>
    </source>
</reference>
<dbReference type="Proteomes" id="UP001168821">
    <property type="component" value="Unassembled WGS sequence"/>
</dbReference>
<evidence type="ECO:0000313" key="3">
    <source>
        <dbReference type="Proteomes" id="UP001168821"/>
    </source>
</evidence>
<feature type="transmembrane region" description="Helical" evidence="1">
    <location>
        <begin position="78"/>
        <end position="98"/>
    </location>
</feature>
<evidence type="ECO:0008006" key="4">
    <source>
        <dbReference type="Google" id="ProtNLM"/>
    </source>
</evidence>